<dbReference type="PANTHER" id="PTHR43016:SF13">
    <property type="entry name" value="PRESEQUENCE PROTEASE, MITOCHONDRIAL"/>
    <property type="match status" value="1"/>
</dbReference>
<dbReference type="AlphaFoldDB" id="A0A1G9NXT5"/>
<proteinExistence type="predicted"/>
<organism evidence="2 3">
    <name type="scientific">Dendrosporobacter quercicolus</name>
    <dbReference type="NCBI Taxonomy" id="146817"/>
    <lineage>
        <taxon>Bacteria</taxon>
        <taxon>Bacillati</taxon>
        <taxon>Bacillota</taxon>
        <taxon>Negativicutes</taxon>
        <taxon>Selenomonadales</taxon>
        <taxon>Sporomusaceae</taxon>
        <taxon>Dendrosporobacter</taxon>
    </lineage>
</organism>
<dbReference type="InterPro" id="IPR011765">
    <property type="entry name" value="Pept_M16_N"/>
</dbReference>
<dbReference type="InterPro" id="IPR007863">
    <property type="entry name" value="Peptidase_M16_C"/>
</dbReference>
<reference evidence="2 3" key="1">
    <citation type="submission" date="2016-10" db="EMBL/GenBank/DDBJ databases">
        <authorList>
            <person name="de Groot N.N."/>
        </authorList>
    </citation>
    <scope>NUCLEOTIDE SEQUENCE [LARGE SCALE GENOMIC DNA]</scope>
    <source>
        <strain evidence="2 3">DSM 1736</strain>
    </source>
</reference>
<dbReference type="Pfam" id="PF08367">
    <property type="entry name" value="M16C_assoc"/>
    <property type="match status" value="1"/>
</dbReference>
<dbReference type="EMBL" id="FNHB01000001">
    <property type="protein sequence ID" value="SDL91181.1"/>
    <property type="molecule type" value="Genomic_DNA"/>
</dbReference>
<dbReference type="PANTHER" id="PTHR43016">
    <property type="entry name" value="PRESEQUENCE PROTEASE"/>
    <property type="match status" value="1"/>
</dbReference>
<dbReference type="RefSeq" id="WP_092069448.1">
    <property type="nucleotide sequence ID" value="NZ_FNHB01000001.1"/>
</dbReference>
<dbReference type="SUPFAM" id="SSF63411">
    <property type="entry name" value="LuxS/MPP-like metallohydrolase"/>
    <property type="match status" value="4"/>
</dbReference>
<dbReference type="GO" id="GO:0046872">
    <property type="term" value="F:metal ion binding"/>
    <property type="evidence" value="ECO:0007669"/>
    <property type="project" value="InterPro"/>
</dbReference>
<evidence type="ECO:0000313" key="2">
    <source>
        <dbReference type="EMBL" id="SDL91181.1"/>
    </source>
</evidence>
<dbReference type="STRING" id="146817.SAMN04488502_1011156"/>
<dbReference type="Pfam" id="PF22516">
    <property type="entry name" value="PreP_C"/>
    <property type="match status" value="1"/>
</dbReference>
<dbReference type="Pfam" id="PF00675">
    <property type="entry name" value="Peptidase_M16"/>
    <property type="match status" value="1"/>
</dbReference>
<dbReference type="Pfam" id="PF05193">
    <property type="entry name" value="Peptidase_M16_C"/>
    <property type="match status" value="1"/>
</dbReference>
<dbReference type="GO" id="GO:0004222">
    <property type="term" value="F:metalloendopeptidase activity"/>
    <property type="evidence" value="ECO:0007669"/>
    <property type="project" value="TreeGrafter"/>
</dbReference>
<protein>
    <recommendedName>
        <fullName evidence="1">Peptidase M16C associated domain-containing protein</fullName>
    </recommendedName>
</protein>
<feature type="domain" description="Peptidase M16C associated" evidence="1">
    <location>
        <begin position="464"/>
        <end position="713"/>
    </location>
</feature>
<accession>A0A1G9NXT5</accession>
<evidence type="ECO:0000313" key="3">
    <source>
        <dbReference type="Proteomes" id="UP000214880"/>
    </source>
</evidence>
<sequence>MTLQLGAVYHGFRLTEEKQIEEIHSLARLFYHEKSGARLLYLQNEDDNKVFSITFRTPPADSTGVAHIVEHSVLCGSRKFNMKEPFVELIKGSLNTYLNAMTFPDKTMYPVASRNDKDFHNLMDVYLDAVFFPNIYQHPEILMQEGWHYELEDRNGELTYKGVVYNEMKGAFSTPEAVLDKEIMASLFPDTTYGFESGGDPDDIPDLTQEDFLEFHRKLYHPANSYLFLYGDVDILEKLAFIDEEYLSEFSRIPVESAISLQSLFSAKAEKTAEYPVSPNEQLQDKTFLSLNFLIGKATEPDKTLAFQALEHLLLRTPAAPLKKALIDAGIGKDVLSSFSESILQPTFSIIVNGSEVEHKARFEQVIEETLKKLVAGGIDKKLIEASINLLEFKLREADFGRSPKGLVYNIKCMNSWLYDESPFLQLEYEQALEKIKTALTGNYFEQLIQERLLDNQHKTVVILQPRQGLAEQKSAEIKKRLAEHKAKLSTGEVDRIIEQTRHLKERQETPDSPETLAAIPLLRLSDIDGKAEELILSEQNEQGVKVLFHPIATNQIAYMNLYFDAAGVPQPKLAYAYLLAEILGKVSTEQYEYTELANEININTGGISYDVLAYTENDNDDVYYPKFRIKSKALVKKLPRMLEIIGGITASSEFTDKKRLKELVQQVKAALAMFLLRNAQQVAAGRVLSYFSPSAKYNEAGLLTFYEFMVDLEKNFDGKFAELSANLQSVAKLVFNKSNLLVSVTVEQDNYSRFQQAFDQLLSRLGQEQVQPRPYDFAIAALNEGLMTSGKVQYVAKGANFRKLGYDYHGSLKVLETILRYDYLWNKIRVQGGAYGAFAQFRRNGNMVLGSYRDPNLGETLKVYNQTPQYLRSFDVSEREMTKYVIGTMSQLDTPLTPPMKGDVAAECYIRNITQAMIQQERDEILSTSKAGIQKLADLIDAAMKQNYLCVLGSEEKICANKDTFKQIKNIFE</sequence>
<dbReference type="FunFam" id="3.30.830.10:FF:000034">
    <property type="entry name" value="presequence protease 1, chloroplastic/mitochondrial"/>
    <property type="match status" value="1"/>
</dbReference>
<evidence type="ECO:0000259" key="1">
    <source>
        <dbReference type="SMART" id="SM01264"/>
    </source>
</evidence>
<dbReference type="SMART" id="SM01264">
    <property type="entry name" value="M16C_associated"/>
    <property type="match status" value="1"/>
</dbReference>
<name>A0A1G9NXT5_9FIRM</name>
<gene>
    <name evidence="2" type="ORF">SAMN04488502_1011156</name>
</gene>
<dbReference type="InterPro" id="IPR055130">
    <property type="entry name" value="PreP_C"/>
</dbReference>
<keyword evidence="3" id="KW-1185">Reference proteome</keyword>
<dbReference type="InterPro" id="IPR013578">
    <property type="entry name" value="Peptidase_M16C_assoc"/>
</dbReference>
<dbReference type="OrthoDB" id="9762027at2"/>
<dbReference type="GO" id="GO:0016485">
    <property type="term" value="P:protein processing"/>
    <property type="evidence" value="ECO:0007669"/>
    <property type="project" value="TreeGrafter"/>
</dbReference>
<dbReference type="Gene3D" id="3.30.830.10">
    <property type="entry name" value="Metalloenzyme, LuxS/M16 peptidase-like"/>
    <property type="match status" value="4"/>
</dbReference>
<dbReference type="Proteomes" id="UP000214880">
    <property type="component" value="Unassembled WGS sequence"/>
</dbReference>
<dbReference type="InterPro" id="IPR011249">
    <property type="entry name" value="Metalloenz_LuxS/M16"/>
</dbReference>